<dbReference type="EMBL" id="QUTC01004326">
    <property type="protein sequence ID" value="RHY65296.1"/>
    <property type="molecule type" value="Genomic_DNA"/>
</dbReference>
<reference evidence="2 3" key="1">
    <citation type="submission" date="2018-08" db="EMBL/GenBank/DDBJ databases">
        <title>Aphanomyces genome sequencing and annotation.</title>
        <authorList>
            <person name="Minardi D."/>
            <person name="Oidtmann B."/>
            <person name="Van Der Giezen M."/>
            <person name="Studholme D.J."/>
        </authorList>
    </citation>
    <scope>NUCLEOTIDE SEQUENCE [LARGE SCALE GENOMIC DNA]</scope>
    <source>
        <strain evidence="2 3">SA</strain>
    </source>
</reference>
<accession>A0A397DIZ0</accession>
<organism evidence="2 3">
    <name type="scientific">Aphanomyces astaci</name>
    <name type="common">Crayfish plague agent</name>
    <dbReference type="NCBI Taxonomy" id="112090"/>
    <lineage>
        <taxon>Eukaryota</taxon>
        <taxon>Sar</taxon>
        <taxon>Stramenopiles</taxon>
        <taxon>Oomycota</taxon>
        <taxon>Saprolegniomycetes</taxon>
        <taxon>Saprolegniales</taxon>
        <taxon>Verrucalvaceae</taxon>
        <taxon>Aphanomyces</taxon>
    </lineage>
</organism>
<evidence type="ECO:0000256" key="1">
    <source>
        <dbReference type="SAM" id="MobiDB-lite"/>
    </source>
</evidence>
<sequence>MKVVNFIFPNDYRRTSRKKSVLWWTDIHGPEGQKAGHVDRTEDMDEALLKEVVRLGPYEVGHGKVTATWTKAALVMHEFDPNISARACQTRCDTMLHKFSQDNQRCMRASGVEEDDDDIVKLKQDILDRRDDAKMRRTRKRDSEHERLDELELADVKACSDAEERVSKRLSTSSSSSVKSSSKMDVVIDPMDQLMEFERKRHEDDHTFRMERLHFELERKRHEDDHTFRMERLHFERQEQEMRRNDQKQMSLLLEKLIDKLGNYCISLQRLDTLLSLVAHD</sequence>
<proteinExistence type="predicted"/>
<name>A0A397DIZ0_APHAT</name>
<evidence type="ECO:0000313" key="2">
    <source>
        <dbReference type="EMBL" id="RHY65296.1"/>
    </source>
</evidence>
<dbReference type="VEuPathDB" id="FungiDB:H257_03945"/>
<comment type="caution">
    <text evidence="2">The sequence shown here is derived from an EMBL/GenBank/DDBJ whole genome shotgun (WGS) entry which is preliminary data.</text>
</comment>
<gene>
    <name evidence="2" type="ORF">DYB38_012100</name>
</gene>
<feature type="compositionally biased region" description="Low complexity" evidence="1">
    <location>
        <begin position="169"/>
        <end position="183"/>
    </location>
</feature>
<feature type="region of interest" description="Disordered" evidence="1">
    <location>
        <begin position="164"/>
        <end position="183"/>
    </location>
</feature>
<protein>
    <recommendedName>
        <fullName evidence="4">Myb-like domain-containing protein</fullName>
    </recommendedName>
</protein>
<dbReference type="AlphaFoldDB" id="A0A397DIZ0"/>
<evidence type="ECO:0000313" key="3">
    <source>
        <dbReference type="Proteomes" id="UP000265716"/>
    </source>
</evidence>
<evidence type="ECO:0008006" key="4">
    <source>
        <dbReference type="Google" id="ProtNLM"/>
    </source>
</evidence>
<dbReference type="Proteomes" id="UP000265716">
    <property type="component" value="Unassembled WGS sequence"/>
</dbReference>